<gene>
    <name evidence="1" type="ORF">HKBW3S44_01354</name>
</gene>
<dbReference type="Proteomes" id="UP000561271">
    <property type="component" value="Unassembled WGS sequence"/>
</dbReference>
<comment type="caution">
    <text evidence="1">The sequence shown here is derived from an EMBL/GenBank/DDBJ whole genome shotgun (WGS) entry which is preliminary data.</text>
</comment>
<reference evidence="1 2" key="1">
    <citation type="journal article" date="2020" name="Front. Microbiol.">
        <title>Single-cell genomics of novel Actinobacteria with the Wood-Ljungdahl pathway discovered in a serpentinizing system.</title>
        <authorList>
            <person name="Merino N."/>
            <person name="Kawai M."/>
            <person name="Boyd E.S."/>
            <person name="Colman D.R."/>
            <person name="McGlynn S.E."/>
            <person name="Nealson K.H."/>
            <person name="Kurokawa K."/>
            <person name="Hongoh Y."/>
        </authorList>
    </citation>
    <scope>NUCLEOTIDE SEQUENCE [LARGE SCALE GENOMIC DNA]</scope>
    <source>
        <strain evidence="1 2">S44</strain>
    </source>
</reference>
<accession>A0A6V8PZ95</accession>
<evidence type="ECO:0000313" key="2">
    <source>
        <dbReference type="Proteomes" id="UP000561271"/>
    </source>
</evidence>
<name>A0A6V8PZ95_9ACTN</name>
<dbReference type="RefSeq" id="WP_176231851.1">
    <property type="nucleotide sequence ID" value="NZ_BLSC01000134.1"/>
</dbReference>
<sequence length="88" mass="9549">MGTKRAVIFDGSVPASERGSLSRTVEFEHAGDATSTVHIFLYAQDGSSGHVEFANPINGFTSINVRPEETDLPADRWLGGQSLFNFSF</sequence>
<protein>
    <submittedName>
        <fullName evidence="1">Uncharacterized protein</fullName>
    </submittedName>
</protein>
<proteinExistence type="predicted"/>
<dbReference type="AlphaFoldDB" id="A0A6V8PZ95"/>
<evidence type="ECO:0000313" key="1">
    <source>
        <dbReference type="EMBL" id="GFP37677.1"/>
    </source>
</evidence>
<dbReference type="EMBL" id="BLSC01000134">
    <property type="protein sequence ID" value="GFP37677.1"/>
    <property type="molecule type" value="Genomic_DNA"/>
</dbReference>
<organism evidence="1 2">
    <name type="scientific">Candidatus Hakubella thermalkaliphila</name>
    <dbReference type="NCBI Taxonomy" id="2754717"/>
    <lineage>
        <taxon>Bacteria</taxon>
        <taxon>Bacillati</taxon>
        <taxon>Actinomycetota</taxon>
        <taxon>Actinomycetota incertae sedis</taxon>
        <taxon>Candidatus Hakubellales</taxon>
        <taxon>Candidatus Hakubellaceae</taxon>
        <taxon>Candidatus Hakubella</taxon>
    </lineage>
</organism>